<dbReference type="RefSeq" id="WP_058616234.1">
    <property type="nucleotide sequence ID" value="NZ_CP083911.1"/>
</dbReference>
<dbReference type="EMBL" id="VJOM01000023">
    <property type="protein sequence ID" value="TSE30382.1"/>
    <property type="molecule type" value="Genomic_DNA"/>
</dbReference>
<comment type="caution">
    <text evidence="3">The sequence shown here is derived from an EMBL/GenBank/DDBJ whole genome shotgun (WGS) entry which is preliminary data.</text>
</comment>
<dbReference type="STRING" id="307486.GCA_000807215_01961"/>
<dbReference type="AlphaFoldDB" id="A0A554X3G8"/>
<evidence type="ECO:0000256" key="2">
    <source>
        <dbReference type="SAM" id="Phobius"/>
    </source>
</evidence>
<proteinExistence type="predicted"/>
<evidence type="ECO:0000313" key="4">
    <source>
        <dbReference type="Proteomes" id="UP000317763"/>
    </source>
</evidence>
<feature type="region of interest" description="Disordered" evidence="1">
    <location>
        <begin position="60"/>
        <end position="111"/>
    </location>
</feature>
<evidence type="ECO:0000256" key="1">
    <source>
        <dbReference type="SAM" id="MobiDB-lite"/>
    </source>
</evidence>
<keyword evidence="2" id="KW-0472">Membrane</keyword>
<dbReference type="Proteomes" id="UP000317763">
    <property type="component" value="Unassembled WGS sequence"/>
</dbReference>
<keyword evidence="2" id="KW-0812">Transmembrane</keyword>
<accession>A0A554X3G8</accession>
<protein>
    <recommendedName>
        <fullName evidence="5">Transmembrane protein</fullName>
    </recommendedName>
</protein>
<reference evidence="3 4" key="1">
    <citation type="submission" date="2019-07" db="EMBL/GenBank/DDBJ databases">
        <title>Tepidimonas taiwanensis I1-1 draft genome.</title>
        <authorList>
            <person name="Da Costa M.S."/>
            <person name="Froufe H.J.C."/>
            <person name="Egas C."/>
            <person name="Albuquerque L."/>
        </authorList>
    </citation>
    <scope>NUCLEOTIDE SEQUENCE [LARGE SCALE GENOMIC DNA]</scope>
    <source>
        <strain evidence="3 4">I1-1</strain>
    </source>
</reference>
<feature type="compositionally biased region" description="Low complexity" evidence="1">
    <location>
        <begin position="67"/>
        <end position="91"/>
    </location>
</feature>
<name>A0A554X3G8_9BURK</name>
<gene>
    <name evidence="3" type="ORF">Ttaiw_01944</name>
</gene>
<evidence type="ECO:0000313" key="3">
    <source>
        <dbReference type="EMBL" id="TSE30382.1"/>
    </source>
</evidence>
<keyword evidence="2" id="KW-1133">Transmembrane helix</keyword>
<keyword evidence="4" id="KW-1185">Reference proteome</keyword>
<sequence length="111" mass="11426">MFAYLVFLAWGYVVLMMALAEALSPAGTLLGAFFTLLLYGVGPMALVAYLLGTPLRRKARRRNEQQANPAPAAAALPRDSAAAGTGDAPDGGPQPPAAAVPPGVAPVRKKP</sequence>
<feature type="compositionally biased region" description="Low complexity" evidence="1">
    <location>
        <begin position="100"/>
        <end position="111"/>
    </location>
</feature>
<feature type="transmembrane region" description="Helical" evidence="2">
    <location>
        <begin position="32"/>
        <end position="52"/>
    </location>
</feature>
<organism evidence="3 4">
    <name type="scientific">Tepidimonas taiwanensis</name>
    <dbReference type="NCBI Taxonomy" id="307486"/>
    <lineage>
        <taxon>Bacteria</taxon>
        <taxon>Pseudomonadati</taxon>
        <taxon>Pseudomonadota</taxon>
        <taxon>Betaproteobacteria</taxon>
        <taxon>Burkholderiales</taxon>
        <taxon>Tepidimonas</taxon>
    </lineage>
</organism>
<evidence type="ECO:0008006" key="5">
    <source>
        <dbReference type="Google" id="ProtNLM"/>
    </source>
</evidence>